<evidence type="ECO:0000256" key="7">
    <source>
        <dbReference type="PIRNR" id="PIRNR000232"/>
    </source>
</evidence>
<keyword evidence="5 7" id="KW-0560">Oxidoreductase</keyword>
<proteinExistence type="inferred from homology"/>
<keyword evidence="6 7" id="KW-0520">NAD</keyword>
<dbReference type="RefSeq" id="WP_006159628.1">
    <property type="nucleotide sequence ID" value="NZ_AHJE01000050.1"/>
</dbReference>
<gene>
    <name evidence="10" type="ORF">OR16_20877</name>
</gene>
<protein>
    <recommendedName>
        <fullName evidence="7">Putative NAD(P)H nitroreductase</fullName>
        <ecNumber evidence="7">1.-.-.-</ecNumber>
    </recommendedName>
</protein>
<dbReference type="Proteomes" id="UP000005808">
    <property type="component" value="Unassembled WGS sequence"/>
</dbReference>
<dbReference type="GO" id="GO:0016491">
    <property type="term" value="F:oxidoreductase activity"/>
    <property type="evidence" value="ECO:0007669"/>
    <property type="project" value="UniProtKB-UniRule"/>
</dbReference>
<accession>H1S875</accession>
<comment type="similarity">
    <text evidence="1 7">Belongs to the nitroreductase family.</text>
</comment>
<dbReference type="InterPro" id="IPR000415">
    <property type="entry name" value="Nitroreductase-like"/>
</dbReference>
<feature type="binding site" description="in other chain" evidence="8">
    <location>
        <begin position="149"/>
        <end position="151"/>
    </location>
    <ligand>
        <name>FMN</name>
        <dbReference type="ChEBI" id="CHEBI:58210"/>
        <note>ligand shared between dimeric partners</note>
    </ligand>
</feature>
<feature type="domain" description="Nitroreductase" evidence="9">
    <location>
        <begin position="38"/>
        <end position="179"/>
    </location>
</feature>
<evidence type="ECO:0000313" key="11">
    <source>
        <dbReference type="Proteomes" id="UP000005808"/>
    </source>
</evidence>
<evidence type="ECO:0000256" key="6">
    <source>
        <dbReference type="ARBA" id="ARBA00023027"/>
    </source>
</evidence>
<evidence type="ECO:0000256" key="2">
    <source>
        <dbReference type="ARBA" id="ARBA00022630"/>
    </source>
</evidence>
<organism evidence="10 11">
    <name type="scientific">Cupriavidus basilensis OR16</name>
    <dbReference type="NCBI Taxonomy" id="1127483"/>
    <lineage>
        <taxon>Bacteria</taxon>
        <taxon>Pseudomonadati</taxon>
        <taxon>Pseudomonadota</taxon>
        <taxon>Betaproteobacteria</taxon>
        <taxon>Burkholderiales</taxon>
        <taxon>Burkholderiaceae</taxon>
        <taxon>Cupriavidus</taxon>
    </lineage>
</organism>
<dbReference type="Pfam" id="PF00881">
    <property type="entry name" value="Nitroreductase"/>
    <property type="match status" value="1"/>
</dbReference>
<evidence type="ECO:0000313" key="10">
    <source>
        <dbReference type="EMBL" id="EHP41344.1"/>
    </source>
</evidence>
<evidence type="ECO:0000259" key="9">
    <source>
        <dbReference type="Pfam" id="PF00881"/>
    </source>
</evidence>
<dbReference type="CDD" id="cd02135">
    <property type="entry name" value="YdjA-like"/>
    <property type="match status" value="1"/>
</dbReference>
<dbReference type="Gene3D" id="3.40.109.10">
    <property type="entry name" value="NADH Oxidase"/>
    <property type="match status" value="1"/>
</dbReference>
<keyword evidence="4 7" id="KW-0521">NADP</keyword>
<evidence type="ECO:0000256" key="3">
    <source>
        <dbReference type="ARBA" id="ARBA00022643"/>
    </source>
</evidence>
<dbReference type="AlphaFoldDB" id="H1S875"/>
<dbReference type="InterPro" id="IPR029479">
    <property type="entry name" value="Nitroreductase"/>
</dbReference>
<keyword evidence="3 7" id="KW-0288">FMN</keyword>
<evidence type="ECO:0000256" key="4">
    <source>
        <dbReference type="ARBA" id="ARBA00022857"/>
    </source>
</evidence>
<dbReference type="EMBL" id="AHJE01000050">
    <property type="protein sequence ID" value="EHP41344.1"/>
    <property type="molecule type" value="Genomic_DNA"/>
</dbReference>
<feature type="binding site" description="in other chain" evidence="8">
    <location>
        <begin position="29"/>
        <end position="31"/>
    </location>
    <ligand>
        <name>FMN</name>
        <dbReference type="ChEBI" id="CHEBI:58210"/>
        <note>ligand shared between dimeric partners</note>
    </ligand>
</feature>
<dbReference type="SUPFAM" id="SSF55469">
    <property type="entry name" value="FMN-dependent nitroreductase-like"/>
    <property type="match status" value="1"/>
</dbReference>
<dbReference type="InterPro" id="IPR052530">
    <property type="entry name" value="NAD(P)H_nitroreductase"/>
</dbReference>
<dbReference type="EC" id="1.-.-.-" evidence="7"/>
<dbReference type="PATRIC" id="fig|1127483.3.peg.4184"/>
<dbReference type="PANTHER" id="PTHR43821:SF1">
    <property type="entry name" value="NAD(P)H NITROREDUCTASE YDJA-RELATED"/>
    <property type="match status" value="1"/>
</dbReference>
<evidence type="ECO:0000256" key="5">
    <source>
        <dbReference type="ARBA" id="ARBA00023002"/>
    </source>
</evidence>
<evidence type="ECO:0000256" key="1">
    <source>
        <dbReference type="ARBA" id="ARBA00007118"/>
    </source>
</evidence>
<dbReference type="OrthoDB" id="9804207at2"/>
<dbReference type="InterPro" id="IPR026021">
    <property type="entry name" value="YdjA-like"/>
</dbReference>
<reference evidence="10 11" key="1">
    <citation type="journal article" date="2012" name="J. Bacteriol.">
        <title>De Novo Genome Project of Cupriavidus basilensis OR16.</title>
        <authorList>
            <person name="Cserhati M."/>
            <person name="Kriszt B."/>
            <person name="Szoboszlay S."/>
            <person name="Toth A."/>
            <person name="Szabo I."/>
            <person name="Tancsics A."/>
            <person name="Nagy I."/>
            <person name="Horvath B."/>
            <person name="Nagy I."/>
            <person name="Kukolya J."/>
        </authorList>
    </citation>
    <scope>NUCLEOTIDE SEQUENCE [LARGE SCALE GENOMIC DNA]</scope>
    <source>
        <strain evidence="10 11">OR16</strain>
    </source>
</reference>
<comment type="cofactor">
    <cofactor evidence="8">
        <name>FMN</name>
        <dbReference type="ChEBI" id="CHEBI:58210"/>
    </cofactor>
    <text evidence="8">Binds 1 FMN per subunit.</text>
</comment>
<evidence type="ECO:0000256" key="8">
    <source>
        <dbReference type="PIRSR" id="PIRSR000232-1"/>
    </source>
</evidence>
<dbReference type="PANTHER" id="PTHR43821">
    <property type="entry name" value="NAD(P)H NITROREDUCTASE YDJA-RELATED"/>
    <property type="match status" value="1"/>
</dbReference>
<keyword evidence="2 7" id="KW-0285">Flavoprotein</keyword>
<feature type="binding site" evidence="8">
    <location>
        <position position="54"/>
    </location>
    <ligand>
        <name>FMN</name>
        <dbReference type="ChEBI" id="CHEBI:58210"/>
        <note>ligand shared between dimeric partners</note>
    </ligand>
</feature>
<feature type="binding site" evidence="8">
    <location>
        <position position="58"/>
    </location>
    <ligand>
        <name>FMN</name>
        <dbReference type="ChEBI" id="CHEBI:58210"/>
        <note>ligand shared between dimeric partners</note>
    </ligand>
</feature>
<name>H1S875_9BURK</name>
<sequence length="204" mass="22180">MSADIDLADLAELALSDAQRTAFGFLLTRQSPWPLGAPAPSPKELDLVFEAALRAPDHGQLQPWRFIVIRDEARAALGEVFVRAAQARDPQSDGERFRVKAMAAPMLIALGVHVERGHKVPEIEQLLATAAATMNMLNALHILGYGGFWATGLNSYDESVRQALGLGEEETLLGFLYVGTPKEAVRPASRPAPEGFVREWRGPA</sequence>
<dbReference type="PIRSF" id="PIRSF000232">
    <property type="entry name" value="YdjA"/>
    <property type="match status" value="1"/>
</dbReference>
<comment type="caution">
    <text evidence="10">The sequence shown here is derived from an EMBL/GenBank/DDBJ whole genome shotgun (WGS) entry which is preliminary data.</text>
</comment>